<dbReference type="InterPro" id="IPR053157">
    <property type="entry name" value="Sterol_Uptake_Regulator"/>
</dbReference>
<name>A0AAE8MQ50_9PEZI</name>
<keyword evidence="2" id="KW-1185">Reference proteome</keyword>
<dbReference type="AlphaFoldDB" id="A0AAE8MQ50"/>
<evidence type="ECO:0000313" key="2">
    <source>
        <dbReference type="Proteomes" id="UP001187682"/>
    </source>
</evidence>
<organism evidence="1 2">
    <name type="scientific">Cephalotrichum gorgonifer</name>
    <dbReference type="NCBI Taxonomy" id="2041049"/>
    <lineage>
        <taxon>Eukaryota</taxon>
        <taxon>Fungi</taxon>
        <taxon>Dikarya</taxon>
        <taxon>Ascomycota</taxon>
        <taxon>Pezizomycotina</taxon>
        <taxon>Sordariomycetes</taxon>
        <taxon>Hypocreomycetidae</taxon>
        <taxon>Microascales</taxon>
        <taxon>Microascaceae</taxon>
        <taxon>Cephalotrichum</taxon>
    </lineage>
</organism>
<reference evidence="1" key="1">
    <citation type="submission" date="2018-03" db="EMBL/GenBank/DDBJ databases">
        <authorList>
            <person name="Guldener U."/>
        </authorList>
    </citation>
    <scope>NUCLEOTIDE SEQUENCE</scope>
</reference>
<comment type="caution">
    <text evidence="1">The sequence shown here is derived from an EMBL/GenBank/DDBJ whole genome shotgun (WGS) entry which is preliminary data.</text>
</comment>
<evidence type="ECO:0000313" key="1">
    <source>
        <dbReference type="EMBL" id="SPN96552.1"/>
    </source>
</evidence>
<proteinExistence type="predicted"/>
<sequence>MAPVLGPLLSSDLWELVCAHPYLLASVLSVSASHLAHSTPDPAHHRVAQRALLSTALETFRPALAQPLNPQNADALVMTSMLLNNLAFSDVETPDPLKSWVFSDRKDRLDWLSLQMGIKLLLVAASSLRRESLLQPMYGASDDGSGRFSGTATVVEVPWHWDKLARQVDERIGAVGRGNADIDERYPCQEAIRVLAAVRGLYPSAENVFMYVQFIRPLDSRFVRLLYDRDEGALWMFGFWLGLMVEGPNSGIGGYLSAPLSPHAQENVMFVLLIVTRGGRW</sequence>
<dbReference type="PANTHER" id="PTHR47784">
    <property type="entry name" value="STEROL UPTAKE CONTROL PROTEIN 2"/>
    <property type="match status" value="1"/>
</dbReference>
<protein>
    <submittedName>
        <fullName evidence="1">Uncharacterized protein</fullName>
    </submittedName>
</protein>
<dbReference type="GO" id="GO:0001228">
    <property type="term" value="F:DNA-binding transcription activator activity, RNA polymerase II-specific"/>
    <property type="evidence" value="ECO:0007669"/>
    <property type="project" value="TreeGrafter"/>
</dbReference>
<dbReference type="Proteomes" id="UP001187682">
    <property type="component" value="Unassembled WGS sequence"/>
</dbReference>
<gene>
    <name evidence="1" type="ORF">DNG_00075</name>
</gene>
<dbReference type="PANTHER" id="PTHR47784:SF9">
    <property type="entry name" value="ZN(II)2CYS6 TRANSCRIPTION FACTOR (EUROFUNG)"/>
    <property type="match status" value="1"/>
</dbReference>
<dbReference type="EMBL" id="ONZQ02000001">
    <property type="protein sequence ID" value="SPN96552.1"/>
    <property type="molecule type" value="Genomic_DNA"/>
</dbReference>
<accession>A0AAE8MQ50</accession>